<name>A0ABQ8HJ20_9ROSI</name>
<feature type="region of interest" description="Disordered" evidence="1">
    <location>
        <begin position="93"/>
        <end position="141"/>
    </location>
</feature>
<evidence type="ECO:0000313" key="4">
    <source>
        <dbReference type="Proteomes" id="UP000827721"/>
    </source>
</evidence>
<reference evidence="3 4" key="1">
    <citation type="submission" date="2021-02" db="EMBL/GenBank/DDBJ databases">
        <title>Plant Genome Project.</title>
        <authorList>
            <person name="Zhang R.-G."/>
        </authorList>
    </citation>
    <scope>NUCLEOTIDE SEQUENCE [LARGE SCALE GENOMIC DNA]</scope>
    <source>
        <tissue evidence="3">Leaves</tissue>
    </source>
</reference>
<gene>
    <name evidence="3" type="ORF">JRO89_XS10G0167500</name>
</gene>
<dbReference type="Proteomes" id="UP000827721">
    <property type="component" value="Unassembled WGS sequence"/>
</dbReference>
<keyword evidence="4" id="KW-1185">Reference proteome</keyword>
<sequence length="198" mass="22595">MPGWELLAGCQTNRKAFKALIPKIWRTNQEVTVELVCDNIFAFHFQNIQDKKRVLSEGPWNFDNSLLVLKEPQEVGLVKDHKYGLWLRTTSPPKERFSRSGRQSGQGTFANFATSRKAATSDSRNNGTNRVMLPNELSQERVEQSKSIGKDNIVSVPIEDSSFPLVFLQKRIIRGCIQSLGKWTREVRMICQTDVQVI</sequence>
<dbReference type="Pfam" id="PF14111">
    <property type="entry name" value="DUF4283"/>
    <property type="match status" value="1"/>
</dbReference>
<evidence type="ECO:0000259" key="2">
    <source>
        <dbReference type="Pfam" id="PF14111"/>
    </source>
</evidence>
<evidence type="ECO:0000313" key="3">
    <source>
        <dbReference type="EMBL" id="KAH7561070.1"/>
    </source>
</evidence>
<dbReference type="InterPro" id="IPR025558">
    <property type="entry name" value="DUF4283"/>
</dbReference>
<feature type="compositionally biased region" description="Polar residues" evidence="1">
    <location>
        <begin position="100"/>
        <end position="129"/>
    </location>
</feature>
<feature type="domain" description="DUF4283" evidence="2">
    <location>
        <begin position="13"/>
        <end position="70"/>
    </location>
</feature>
<protein>
    <recommendedName>
        <fullName evidence="2">DUF4283 domain-containing protein</fullName>
    </recommendedName>
</protein>
<evidence type="ECO:0000256" key="1">
    <source>
        <dbReference type="SAM" id="MobiDB-lite"/>
    </source>
</evidence>
<dbReference type="EMBL" id="JAFEMO010000010">
    <property type="protein sequence ID" value="KAH7561070.1"/>
    <property type="molecule type" value="Genomic_DNA"/>
</dbReference>
<proteinExistence type="predicted"/>
<accession>A0ABQ8HJ20</accession>
<comment type="caution">
    <text evidence="3">The sequence shown here is derived from an EMBL/GenBank/DDBJ whole genome shotgun (WGS) entry which is preliminary data.</text>
</comment>
<organism evidence="3 4">
    <name type="scientific">Xanthoceras sorbifolium</name>
    <dbReference type="NCBI Taxonomy" id="99658"/>
    <lineage>
        <taxon>Eukaryota</taxon>
        <taxon>Viridiplantae</taxon>
        <taxon>Streptophyta</taxon>
        <taxon>Embryophyta</taxon>
        <taxon>Tracheophyta</taxon>
        <taxon>Spermatophyta</taxon>
        <taxon>Magnoliopsida</taxon>
        <taxon>eudicotyledons</taxon>
        <taxon>Gunneridae</taxon>
        <taxon>Pentapetalae</taxon>
        <taxon>rosids</taxon>
        <taxon>malvids</taxon>
        <taxon>Sapindales</taxon>
        <taxon>Sapindaceae</taxon>
        <taxon>Xanthoceroideae</taxon>
        <taxon>Xanthoceras</taxon>
    </lineage>
</organism>